<reference evidence="2" key="1">
    <citation type="journal article" date="2019" name="Environ. Microbiol.">
        <title>Fungal ecological strategies reflected in gene transcription - a case study of two litter decomposers.</title>
        <authorList>
            <person name="Barbi F."/>
            <person name="Kohler A."/>
            <person name="Barry K."/>
            <person name="Baskaran P."/>
            <person name="Daum C."/>
            <person name="Fauchery L."/>
            <person name="Ihrmark K."/>
            <person name="Kuo A."/>
            <person name="LaButti K."/>
            <person name="Lipzen A."/>
            <person name="Morin E."/>
            <person name="Grigoriev I.V."/>
            <person name="Henrissat B."/>
            <person name="Lindahl B."/>
            <person name="Martin F."/>
        </authorList>
    </citation>
    <scope>NUCLEOTIDE SEQUENCE</scope>
    <source>
        <strain evidence="2">JB14</strain>
    </source>
</reference>
<evidence type="ECO:0000313" key="2">
    <source>
        <dbReference type="EMBL" id="KAE9399836.1"/>
    </source>
</evidence>
<protein>
    <submittedName>
        <fullName evidence="2">Uncharacterized protein</fullName>
    </submittedName>
</protein>
<accession>A0A6A4HP10</accession>
<gene>
    <name evidence="2" type="ORF">BT96DRAFT_993635</name>
</gene>
<organism evidence="2 3">
    <name type="scientific">Gymnopus androsaceus JB14</name>
    <dbReference type="NCBI Taxonomy" id="1447944"/>
    <lineage>
        <taxon>Eukaryota</taxon>
        <taxon>Fungi</taxon>
        <taxon>Dikarya</taxon>
        <taxon>Basidiomycota</taxon>
        <taxon>Agaricomycotina</taxon>
        <taxon>Agaricomycetes</taxon>
        <taxon>Agaricomycetidae</taxon>
        <taxon>Agaricales</taxon>
        <taxon>Marasmiineae</taxon>
        <taxon>Omphalotaceae</taxon>
        <taxon>Gymnopus</taxon>
    </lineage>
</organism>
<keyword evidence="3" id="KW-1185">Reference proteome</keyword>
<dbReference type="OrthoDB" id="3236156at2759"/>
<keyword evidence="1" id="KW-0175">Coiled coil</keyword>
<feature type="coiled-coil region" evidence="1">
    <location>
        <begin position="253"/>
        <end position="280"/>
    </location>
</feature>
<sequence length="308" mass="34759">MSGMTTTHLHQLIYQCTQNAIHQAGVIRDLGQEAFDMLNPEEKKNIDFLLWAGCCMHKDMTTFKGGVFALKEYWKLQRVALIKLYNRDNAAAVDLAPDTAASVQADDRTKGGGACAILVTYYNLFLRFLQYVKENKASRTLNHMEKNIYDSLQCSYTQTGMCVIALYWLANILLLGPLHDHLLHFIDKLIAQPELLLASDASYEAGSLDGKLWECPEAFYAKEQKLFGFGSHLSLDQMFLRKITQEQDALGAIRAVKMKMAKHRQDVAEANIKKDAEKRAKAQAAADELARHQPFLTLMEFDFACSIP</sequence>
<evidence type="ECO:0000313" key="3">
    <source>
        <dbReference type="Proteomes" id="UP000799118"/>
    </source>
</evidence>
<dbReference type="EMBL" id="ML769464">
    <property type="protein sequence ID" value="KAE9399836.1"/>
    <property type="molecule type" value="Genomic_DNA"/>
</dbReference>
<dbReference type="Proteomes" id="UP000799118">
    <property type="component" value="Unassembled WGS sequence"/>
</dbReference>
<evidence type="ECO:0000256" key="1">
    <source>
        <dbReference type="SAM" id="Coils"/>
    </source>
</evidence>
<proteinExistence type="predicted"/>
<name>A0A6A4HP10_9AGAR</name>
<dbReference type="AlphaFoldDB" id="A0A6A4HP10"/>